<reference evidence="2" key="1">
    <citation type="submission" date="2020-02" db="EMBL/GenBank/DDBJ databases">
        <authorList>
            <person name="Meier V. D."/>
        </authorList>
    </citation>
    <scope>NUCLEOTIDE SEQUENCE</scope>
    <source>
        <strain evidence="2">AVDCRST_MAG90</strain>
    </source>
</reference>
<gene>
    <name evidence="2" type="ORF">AVDCRST_MAG90-969</name>
</gene>
<proteinExistence type="predicted"/>
<name>A0A6J4KZV4_9HYPH</name>
<feature type="compositionally biased region" description="Basic and acidic residues" evidence="1">
    <location>
        <begin position="394"/>
        <end position="404"/>
    </location>
</feature>
<feature type="compositionally biased region" description="Basic and acidic residues" evidence="1">
    <location>
        <begin position="293"/>
        <end position="306"/>
    </location>
</feature>
<feature type="compositionally biased region" description="Basic and acidic residues" evidence="1">
    <location>
        <begin position="367"/>
        <end position="377"/>
    </location>
</feature>
<feature type="compositionally biased region" description="Low complexity" evidence="1">
    <location>
        <begin position="279"/>
        <end position="289"/>
    </location>
</feature>
<feature type="compositionally biased region" description="Basic residues" evidence="1">
    <location>
        <begin position="48"/>
        <end position="62"/>
    </location>
</feature>
<evidence type="ECO:0000313" key="2">
    <source>
        <dbReference type="EMBL" id="CAA9320200.1"/>
    </source>
</evidence>
<feature type="compositionally biased region" description="Basic residues" evidence="1">
    <location>
        <begin position="210"/>
        <end position="227"/>
    </location>
</feature>
<feature type="region of interest" description="Disordered" evidence="1">
    <location>
        <begin position="1"/>
        <end position="237"/>
    </location>
</feature>
<feature type="non-terminal residue" evidence="2">
    <location>
        <position position="507"/>
    </location>
</feature>
<feature type="compositionally biased region" description="Basic residues" evidence="1">
    <location>
        <begin position="126"/>
        <end position="141"/>
    </location>
</feature>
<feature type="compositionally biased region" description="Basic and acidic residues" evidence="1">
    <location>
        <begin position="182"/>
        <end position="195"/>
    </location>
</feature>
<sequence length="507" mass="54898">AGGRQDPDRQERAKAGISRTEAGQPSRAHHRGDRHGQDRDPAGAGRRLFQRRRAGLRGRHQGRSLGDRGARRGQGRLCPARSRDRGRVRAGPLSGGVLGPVWRTGPPDPRHDHRAWAPAPRPPARAQRHPGGHPQHRLPGRRRSELAGDRPQGFAGAPHPCGRERKGDRSPIRQRRKKLDRRHPAPDPAAREPGRSRLFRRAGAEYRGLHAPRPRRARRGQHPGRRQAHGEPPALRLLPAVDAVGAVRGTAGGGRPRQAQTGVLLRRGASPLQRRPKTAARCGRAGGAADPLEGGRRVFRDPEPARRARGGSGATRQPGAARLARLYPARSEGGAGRGGNLSAEPRLLDRKGHHRTRRRRGAGLDAATRRRALDGRAHAGRPARRQGRAAVRGRAQDHPGREFFARQIRPAGRFRERLRDAGQAQADGRGAGAGGRRLGRAFGLSRVDSRGRGGGGAGRTRRAAPAKVPDRAGDHQRRHLHGPLGRHPDRPGDPAQHLGRGDAGKAV</sequence>
<evidence type="ECO:0000256" key="1">
    <source>
        <dbReference type="SAM" id="MobiDB-lite"/>
    </source>
</evidence>
<feature type="compositionally biased region" description="Basic and acidic residues" evidence="1">
    <location>
        <begin position="1"/>
        <end position="14"/>
    </location>
</feature>
<dbReference type="EMBL" id="CADCUC010000183">
    <property type="protein sequence ID" value="CAA9320200.1"/>
    <property type="molecule type" value="Genomic_DNA"/>
</dbReference>
<accession>A0A6J4KZV4</accession>
<feature type="non-terminal residue" evidence="2">
    <location>
        <position position="1"/>
    </location>
</feature>
<feature type="compositionally biased region" description="Basic residues" evidence="1">
    <location>
        <begin position="172"/>
        <end position="181"/>
    </location>
</feature>
<protein>
    <submittedName>
        <fullName evidence="2">Uncharacterized protein YjgR</fullName>
    </submittedName>
</protein>
<feature type="compositionally biased region" description="Basic residues" evidence="1">
    <location>
        <begin position="351"/>
        <end position="361"/>
    </location>
</feature>
<feature type="compositionally biased region" description="Basic residues" evidence="1">
    <location>
        <begin position="378"/>
        <end position="387"/>
    </location>
</feature>
<feature type="compositionally biased region" description="Basic and acidic residues" evidence="1">
    <location>
        <begin position="161"/>
        <end position="171"/>
    </location>
</feature>
<organism evidence="2">
    <name type="scientific">uncultured Microvirga sp</name>
    <dbReference type="NCBI Taxonomy" id="412392"/>
    <lineage>
        <taxon>Bacteria</taxon>
        <taxon>Pseudomonadati</taxon>
        <taxon>Pseudomonadota</taxon>
        <taxon>Alphaproteobacteria</taxon>
        <taxon>Hyphomicrobiales</taxon>
        <taxon>Methylobacteriaceae</taxon>
        <taxon>Microvirga</taxon>
        <taxon>environmental samples</taxon>
    </lineage>
</organism>
<feature type="region of interest" description="Disordered" evidence="1">
    <location>
        <begin position="270"/>
        <end position="507"/>
    </location>
</feature>
<dbReference type="AlphaFoldDB" id="A0A6J4KZV4"/>